<sequence length="154" mass="15902">MAAVSGSIGKIGGGAAALAFGLVPAFAEPQANSLVHEGYVPALSRHIRMMEGASGAVVAYFNDIMTGGVECPEGAVGNAGCLYWDGFTAYFEVTLEGVTETDALELKKGVISAIEAVCPSAKGLGLKASDVAEMAPHFYRIEAFCPAIETRRGN</sequence>
<reference evidence="2" key="1">
    <citation type="submission" date="2017-08" db="EMBL/GenBank/DDBJ databases">
        <authorList>
            <person name="Varghese N."/>
            <person name="Submissions S."/>
        </authorList>
    </citation>
    <scope>NUCLEOTIDE SEQUENCE [LARGE SCALE GENOMIC DNA]</scope>
    <source>
        <strain evidence="2">JA276</strain>
    </source>
</reference>
<dbReference type="Proteomes" id="UP000219111">
    <property type="component" value="Unassembled WGS sequence"/>
</dbReference>
<protein>
    <submittedName>
        <fullName evidence="1">Uncharacterized protein</fullName>
    </submittedName>
</protein>
<dbReference type="RefSeq" id="WP_097070353.1">
    <property type="nucleotide sequence ID" value="NZ_OBMT01000008.1"/>
</dbReference>
<dbReference type="EMBL" id="OBMT01000008">
    <property type="protein sequence ID" value="SOC10313.1"/>
    <property type="molecule type" value="Genomic_DNA"/>
</dbReference>
<keyword evidence="2" id="KW-1185">Reference proteome</keyword>
<dbReference type="OrthoDB" id="7691123at2"/>
<name>A0A285SQP1_9RHOB</name>
<evidence type="ECO:0000313" key="1">
    <source>
        <dbReference type="EMBL" id="SOC10313.1"/>
    </source>
</evidence>
<gene>
    <name evidence="1" type="ORF">SAMN05877831_10846</name>
</gene>
<accession>A0A285SQP1</accession>
<evidence type="ECO:0000313" key="2">
    <source>
        <dbReference type="Proteomes" id="UP000219111"/>
    </source>
</evidence>
<dbReference type="AlphaFoldDB" id="A0A285SQP1"/>
<proteinExistence type="predicted"/>
<organism evidence="1 2">
    <name type="scientific">Rhodobacter maris</name>
    <dbReference type="NCBI Taxonomy" id="446682"/>
    <lineage>
        <taxon>Bacteria</taxon>
        <taxon>Pseudomonadati</taxon>
        <taxon>Pseudomonadota</taxon>
        <taxon>Alphaproteobacteria</taxon>
        <taxon>Rhodobacterales</taxon>
        <taxon>Rhodobacter group</taxon>
        <taxon>Rhodobacter</taxon>
    </lineage>
</organism>